<keyword evidence="1" id="KW-0812">Transmembrane</keyword>
<keyword evidence="1" id="KW-0472">Membrane</keyword>
<sequence length="280" mass="31530">MICEKCQKEKSKKLRNGIIAAVIVAVIAAAIPLSFMAVRNYNYKEAVSLLKAEKFEQAGKIFEKLDDYKDSKKKKNICDMGIQYNEAIALMKEEKYGEARALFEELTDSAYEYKDSRKQEEFCGNKLAYADAQALLDASEYYEAYNAFQEIPDFEDSAEKAQSCIQPMPSTGELYRNEAYAGMDCPIEISRTSATEKLPIILRIRTTDDTAVADIFMAAGEGYNISLPAGSYKITLIMGVDQWFGIEDMFGDLSFEREMNSGKDNGAYVLQTNYTYTLSL</sequence>
<feature type="transmembrane region" description="Helical" evidence="1">
    <location>
        <begin position="18"/>
        <end position="38"/>
    </location>
</feature>
<dbReference type="RefSeq" id="WP_066732908.1">
    <property type="nucleotide sequence ID" value="NZ_JAJCIQ010000014.1"/>
</dbReference>
<keyword evidence="1" id="KW-1133">Transmembrane helix</keyword>
<dbReference type="Proteomes" id="UP001299546">
    <property type="component" value="Unassembled WGS sequence"/>
</dbReference>
<protein>
    <recommendedName>
        <fullName evidence="4">Tetratricopeptide repeat protein</fullName>
    </recommendedName>
</protein>
<gene>
    <name evidence="2" type="ORF">LIZ65_15600</name>
</gene>
<organism evidence="2 3">
    <name type="scientific">Bariatricus massiliensis</name>
    <dbReference type="NCBI Taxonomy" id="1745713"/>
    <lineage>
        <taxon>Bacteria</taxon>
        <taxon>Bacillati</taxon>
        <taxon>Bacillota</taxon>
        <taxon>Clostridia</taxon>
        <taxon>Lachnospirales</taxon>
        <taxon>Lachnospiraceae</taxon>
        <taxon>Bariatricus</taxon>
    </lineage>
</organism>
<reference evidence="2 3" key="1">
    <citation type="submission" date="2021-10" db="EMBL/GenBank/DDBJ databases">
        <title>Collection of gut derived symbiotic bacterial strains cultured from healthy donors.</title>
        <authorList>
            <person name="Lin H."/>
            <person name="Littmann E."/>
            <person name="Kohout C."/>
            <person name="Pamer E.G."/>
        </authorList>
    </citation>
    <scope>NUCLEOTIDE SEQUENCE [LARGE SCALE GENOMIC DNA]</scope>
    <source>
        <strain evidence="2 3">DFI.1.165</strain>
    </source>
</reference>
<evidence type="ECO:0000313" key="2">
    <source>
        <dbReference type="EMBL" id="MCB7388713.1"/>
    </source>
</evidence>
<dbReference type="EMBL" id="JAJCIS010000014">
    <property type="protein sequence ID" value="MCB7388713.1"/>
    <property type="molecule type" value="Genomic_DNA"/>
</dbReference>
<evidence type="ECO:0000313" key="3">
    <source>
        <dbReference type="Proteomes" id="UP001299546"/>
    </source>
</evidence>
<evidence type="ECO:0000256" key="1">
    <source>
        <dbReference type="SAM" id="Phobius"/>
    </source>
</evidence>
<keyword evidence="3" id="KW-1185">Reference proteome</keyword>
<comment type="caution">
    <text evidence="2">The sequence shown here is derived from an EMBL/GenBank/DDBJ whole genome shotgun (WGS) entry which is preliminary data.</text>
</comment>
<evidence type="ECO:0008006" key="4">
    <source>
        <dbReference type="Google" id="ProtNLM"/>
    </source>
</evidence>
<proteinExistence type="predicted"/>
<name>A0ABS8DJU8_9FIRM</name>
<accession>A0ABS8DJU8</accession>